<feature type="domain" description="Nucleoside transporter/FeoB GTPase Gate" evidence="2">
    <location>
        <begin position="68"/>
        <end position="159"/>
    </location>
</feature>
<keyword evidence="1" id="KW-0812">Transmembrane</keyword>
<name>A0AB36TFF2_ACETH</name>
<dbReference type="Proteomes" id="UP000223596">
    <property type="component" value="Unassembled WGS sequence"/>
</dbReference>
<proteinExistence type="predicted"/>
<feature type="transmembrane region" description="Helical" evidence="1">
    <location>
        <begin position="35"/>
        <end position="55"/>
    </location>
</feature>
<feature type="transmembrane region" description="Helical" evidence="1">
    <location>
        <begin position="173"/>
        <end position="194"/>
    </location>
</feature>
<dbReference type="InterPro" id="IPR011642">
    <property type="entry name" value="Gate_dom"/>
</dbReference>
<dbReference type="RefSeq" id="WP_003517502.1">
    <property type="nucleotide sequence ID" value="NZ_CP013828.1"/>
</dbReference>
<dbReference type="NCBIfam" id="TIGR02871">
    <property type="entry name" value="spore_ylbJ"/>
    <property type="match status" value="1"/>
</dbReference>
<sequence>MNLYRLTIIILIALVLAINIKSIKTIKVIYLKSLVLPLVCITFILMLIIFSDTAVKSAGSGLNLWFNVVFPSLFPFFVASEILYRTGFIKAIGILLEPIMRPLFNVPGCGSFAFAMGITSGYPVGAKITASMREEKLLSKTESERLLSFTNNSGPLFIIGAVAVGMFKMPELGLLLLACHILASITVGILFRFYGRNNKKIKMKDDKNLWRRFKKELIYTCKQELNPGTMLGEAIRNSVNVLLSIGGFITLFSVIINILIEIGFISCLASFISPFLSPFGISREIVLAVLSGFFEMTTGTNMASKAANATLQGQLAAVSLLLGWAGLSVHFQVYSIISHTDISIKPYLFGKMLQGVFAAIYISIAMKLPFTASLTAKSVLSVITPFSDFTWYNAFIYSAQNVFISFLILLILTAISLIFHFIKHVCKTLLKRSVF</sequence>
<evidence type="ECO:0000313" key="3">
    <source>
        <dbReference type="EMBL" id="PFH02261.1"/>
    </source>
</evidence>
<feature type="transmembrane region" description="Helical" evidence="1">
    <location>
        <begin position="240"/>
        <end position="273"/>
    </location>
</feature>
<dbReference type="Pfam" id="PF07670">
    <property type="entry name" value="Gate"/>
    <property type="match status" value="2"/>
</dbReference>
<feature type="transmembrane region" description="Helical" evidence="1">
    <location>
        <begin position="62"/>
        <end position="84"/>
    </location>
</feature>
<dbReference type="EMBL" id="PDBW01000001">
    <property type="protein sequence ID" value="PFH02261.1"/>
    <property type="molecule type" value="Genomic_DNA"/>
</dbReference>
<dbReference type="AlphaFoldDB" id="A0AB36TFF2"/>
<reference evidence="3 4" key="1">
    <citation type="submission" date="2017-09" db="EMBL/GenBank/DDBJ databases">
        <title>Evaluation of Pacific Biosciences Sequencing Technology to Finishing C. thermocellum Genome Sequences.</title>
        <authorList>
            <person name="Brown S."/>
        </authorList>
    </citation>
    <scope>NUCLEOTIDE SEQUENCE [LARGE SCALE GENOMIC DNA]</scope>
    <source>
        <strain evidence="3 4">AD2</strain>
    </source>
</reference>
<keyword evidence="1" id="KW-1133">Transmembrane helix</keyword>
<dbReference type="InterPro" id="IPR014226">
    <property type="entry name" value="Spore_IM_YlbJ"/>
</dbReference>
<feature type="transmembrane region" description="Helical" evidence="1">
    <location>
        <begin position="104"/>
        <end position="125"/>
    </location>
</feature>
<organism evidence="3 4">
    <name type="scientific">Acetivibrio thermocellus AD2</name>
    <dbReference type="NCBI Taxonomy" id="1138384"/>
    <lineage>
        <taxon>Bacteria</taxon>
        <taxon>Bacillati</taxon>
        <taxon>Bacillota</taxon>
        <taxon>Clostridia</taxon>
        <taxon>Eubacteriales</taxon>
        <taxon>Oscillospiraceae</taxon>
        <taxon>Acetivibrio</taxon>
    </lineage>
</organism>
<keyword evidence="1" id="KW-0472">Membrane</keyword>
<feature type="transmembrane region" description="Helical" evidence="1">
    <location>
        <begin position="349"/>
        <end position="366"/>
    </location>
</feature>
<dbReference type="GeneID" id="35805581"/>
<feature type="transmembrane region" description="Helical" evidence="1">
    <location>
        <begin position="402"/>
        <end position="422"/>
    </location>
</feature>
<feature type="transmembrane region" description="Helical" evidence="1">
    <location>
        <begin position="315"/>
        <end position="337"/>
    </location>
</feature>
<evidence type="ECO:0000256" key="1">
    <source>
        <dbReference type="SAM" id="Phobius"/>
    </source>
</evidence>
<feature type="domain" description="Nucleoside transporter/FeoB GTPase Gate" evidence="2">
    <location>
        <begin position="242"/>
        <end position="322"/>
    </location>
</feature>
<evidence type="ECO:0000313" key="4">
    <source>
        <dbReference type="Proteomes" id="UP000223596"/>
    </source>
</evidence>
<evidence type="ECO:0000259" key="2">
    <source>
        <dbReference type="Pfam" id="PF07670"/>
    </source>
</evidence>
<gene>
    <name evidence="3" type="ORF">M972_111029</name>
</gene>
<protein>
    <submittedName>
        <fullName evidence="3">Sporulation integral membrane protein YlbJ</fullName>
    </submittedName>
</protein>
<accession>A0AB36TFF2</accession>
<comment type="caution">
    <text evidence="3">The sequence shown here is derived from an EMBL/GenBank/DDBJ whole genome shotgun (WGS) entry which is preliminary data.</text>
</comment>